<proteinExistence type="predicted"/>
<feature type="domain" description="AAA-ATPase-like" evidence="1">
    <location>
        <begin position="18"/>
        <end position="239"/>
    </location>
</feature>
<reference evidence="2" key="1">
    <citation type="submission" date="2024-07" db="EMBL/GenBank/DDBJ databases">
        <authorList>
            <person name="Li X.-J."/>
            <person name="Wang X."/>
        </authorList>
    </citation>
    <scope>NUCLEOTIDE SEQUENCE</scope>
    <source>
        <strain evidence="2">HSP-536</strain>
    </source>
</reference>
<dbReference type="PANTHER" id="PTHR34825">
    <property type="entry name" value="CONSERVED PROTEIN, WITH A WEAK D-GALACTARATE DEHYDRATASE/ALTRONATE HYDROLASE DOMAIN"/>
    <property type="match status" value="1"/>
</dbReference>
<evidence type="ECO:0000259" key="1">
    <source>
        <dbReference type="Pfam" id="PF09820"/>
    </source>
</evidence>
<dbReference type="InterPro" id="IPR027417">
    <property type="entry name" value="P-loop_NTPase"/>
</dbReference>
<accession>A0AB39V243</accession>
<organism evidence="2">
    <name type="scientific">Leptotrichia alba</name>
    <dbReference type="NCBI Taxonomy" id="3239304"/>
    <lineage>
        <taxon>Bacteria</taxon>
        <taxon>Fusobacteriati</taxon>
        <taxon>Fusobacteriota</taxon>
        <taxon>Fusobacteriia</taxon>
        <taxon>Fusobacteriales</taxon>
        <taxon>Leptotrichiaceae</taxon>
        <taxon>Leptotrichia</taxon>
    </lineage>
</organism>
<protein>
    <submittedName>
        <fullName evidence="2">AAA family ATPase</fullName>
    </submittedName>
</protein>
<dbReference type="AlphaFoldDB" id="A0AB39V243"/>
<dbReference type="Gene3D" id="3.40.50.300">
    <property type="entry name" value="P-loop containing nucleotide triphosphate hydrolases"/>
    <property type="match status" value="1"/>
</dbReference>
<dbReference type="InterPro" id="IPR012547">
    <property type="entry name" value="PDDEXK_9"/>
</dbReference>
<dbReference type="EMBL" id="CP165647">
    <property type="protein sequence ID" value="XDU61516.1"/>
    <property type="molecule type" value="Genomic_DNA"/>
</dbReference>
<dbReference type="Pfam" id="PF09820">
    <property type="entry name" value="AAA-ATPase_like"/>
    <property type="match status" value="1"/>
</dbReference>
<evidence type="ECO:0000313" key="2">
    <source>
        <dbReference type="EMBL" id="XDU61516.1"/>
    </source>
</evidence>
<name>A0AB39V243_9FUSO</name>
<sequence>MVDKEMMEKNTRNRKPLPIGVSDFKEIVENNYYYIDKTKLIEDILHYRAKVNLFTRPRRFGKTLNMSMIKYFFDMENREENRKLFDGLNISESEYMQEQGQYPVIYISFRNMEEVSWENSYIAIRQLISDMYDEFKFIREDMDERELFYFDNVWFNKDIADWKGSLKALTKYLYEYYGKKAVVLIDEYDTPIIQAYQEGYYKQAISFFKKFYGDAMKDNEYLQFGIMTGILRIAKEGIFSGLNNLKVNNIFSEKYSEYYGLTENEVIEAVKYYGLEYEMEDVREWYDGYQFGETEIYNPWSIINFLDEKKLHPYWIGVSGNKTIYDLLGKADKKVIEDLEKLFVGETVHKAINEYMEYAFNASDIWELFLYSGYLTTDGEKKGELYPLRLPNKEIQTFFRKIFIDRFVGNYTQFSNIVENLKNGKIEEFAKGLQDEILSSLSYFDTEKDEKYYKIFLIGIFIILANDYIRLSERESGYGRADLVLEPKNKINPAYIFEFKVVNNEDELENYAKAGFEQIKEKEYDVELRNRGTDRIVCVGLAFYRKKIKMKYEIMEK</sequence>
<dbReference type="SUPFAM" id="SSF52540">
    <property type="entry name" value="P-loop containing nucleoside triphosphate hydrolases"/>
    <property type="match status" value="1"/>
</dbReference>
<dbReference type="PANTHER" id="PTHR34825:SF1">
    <property type="entry name" value="AAA-ATPASE-LIKE DOMAIN-CONTAINING PROTEIN"/>
    <property type="match status" value="1"/>
</dbReference>
<gene>
    <name evidence="2" type="ORF">AB8B28_07610</name>
</gene>
<dbReference type="RefSeq" id="WP_369715056.1">
    <property type="nucleotide sequence ID" value="NZ_CP165647.1"/>
</dbReference>
<dbReference type="KEGG" id="lala:AB8B28_07610"/>
<dbReference type="Pfam" id="PF08011">
    <property type="entry name" value="PDDEXK_9"/>
    <property type="match status" value="1"/>
</dbReference>
<dbReference type="InterPro" id="IPR018631">
    <property type="entry name" value="AAA-ATPase-like_dom"/>
</dbReference>